<dbReference type="InterPro" id="IPR000169">
    <property type="entry name" value="Pept_cys_AS"/>
</dbReference>
<dbReference type="GO" id="GO:0006508">
    <property type="term" value="P:proteolysis"/>
    <property type="evidence" value="ECO:0007669"/>
    <property type="project" value="UniProtKB-KW"/>
</dbReference>
<evidence type="ECO:0000256" key="6">
    <source>
        <dbReference type="ARBA" id="ARBA00023157"/>
    </source>
</evidence>
<dbReference type="SMART" id="SM00645">
    <property type="entry name" value="Pept_C1"/>
    <property type="match status" value="1"/>
</dbReference>
<evidence type="ECO:0000256" key="3">
    <source>
        <dbReference type="ARBA" id="ARBA00022729"/>
    </source>
</evidence>
<dbReference type="PRINTS" id="PR00705">
    <property type="entry name" value="PAPAIN"/>
</dbReference>
<dbReference type="InterPro" id="IPR039417">
    <property type="entry name" value="Peptidase_C1A_papain-like"/>
</dbReference>
<dbReference type="EMBL" id="BAABME010000037">
    <property type="protein sequence ID" value="GAA0138803.1"/>
    <property type="molecule type" value="Genomic_DNA"/>
</dbReference>
<dbReference type="Proteomes" id="UP001454036">
    <property type="component" value="Unassembled WGS sequence"/>
</dbReference>
<dbReference type="Pfam" id="PF08246">
    <property type="entry name" value="Inhibitor_I29"/>
    <property type="match status" value="1"/>
</dbReference>
<dbReference type="PROSITE" id="PS00640">
    <property type="entry name" value="THIOL_PROTEASE_ASN"/>
    <property type="match status" value="1"/>
</dbReference>
<dbReference type="InterPro" id="IPR000668">
    <property type="entry name" value="Peptidase_C1A_C"/>
</dbReference>
<dbReference type="SUPFAM" id="SSF54001">
    <property type="entry name" value="Cysteine proteinases"/>
    <property type="match status" value="1"/>
</dbReference>
<keyword evidence="10" id="KW-1185">Reference proteome</keyword>
<dbReference type="Gene3D" id="3.90.70.10">
    <property type="entry name" value="Cysteine proteinases"/>
    <property type="match status" value="1"/>
</dbReference>
<evidence type="ECO:0000259" key="8">
    <source>
        <dbReference type="SMART" id="SM00848"/>
    </source>
</evidence>
<proteinExistence type="inferred from homology"/>
<dbReference type="InterPro" id="IPR038765">
    <property type="entry name" value="Papain-like_cys_pep_sf"/>
</dbReference>
<feature type="domain" description="Peptidase C1A papain C-terminal" evidence="7">
    <location>
        <begin position="141"/>
        <end position="358"/>
    </location>
</feature>
<dbReference type="InterPro" id="IPR025660">
    <property type="entry name" value="Pept_his_AS"/>
</dbReference>
<dbReference type="PROSITE" id="PS00639">
    <property type="entry name" value="THIOL_PROTEASE_HIS"/>
    <property type="match status" value="1"/>
</dbReference>
<sequence length="359" mass="39662">MSKFHSSYALRLAMTKPLAHIRIVFLFTVLFVILHFSTSACTEGKKPKSDTKSIAQRYEDWIKKYGRKYASKDEWNQRFGIYQSNVLFIDFINSLNLNYKLTDNRFADLTNQEFRSKYFGYKRNADTCQPYSNTTLSKSKLPGSIDWTKNGAVNPVKDQGTCGSCWAFSAVAAIEGITEIKTGTLLSLSEQELVDCDVGKDDEGCNGGYMEKAYQFIISNGGITTETDYPYTGKDGTCDSNKLKDLSAKITGYKTVPSGDESALEAAVANQPVSVAIDASGYEFQFYSSGVFSGNCGNTLNHGVTIVGYGIDISGAKYWLVRNSWGTKWGDQGYIKMQRQSGKQGGICGIAMRASYPVI</sequence>
<evidence type="ECO:0000256" key="5">
    <source>
        <dbReference type="ARBA" id="ARBA00022807"/>
    </source>
</evidence>
<comment type="caution">
    <text evidence="9">The sequence shown here is derived from an EMBL/GenBank/DDBJ whole genome shotgun (WGS) entry which is preliminary data.</text>
</comment>
<gene>
    <name evidence="9" type="ORF">LIER_00478</name>
</gene>
<dbReference type="GO" id="GO:0008234">
    <property type="term" value="F:cysteine-type peptidase activity"/>
    <property type="evidence" value="ECO:0007669"/>
    <property type="project" value="UniProtKB-KW"/>
</dbReference>
<dbReference type="Pfam" id="PF00112">
    <property type="entry name" value="Peptidase_C1"/>
    <property type="match status" value="1"/>
</dbReference>
<dbReference type="SMART" id="SM00848">
    <property type="entry name" value="Inhibitor_I29"/>
    <property type="match status" value="1"/>
</dbReference>
<dbReference type="FunFam" id="3.90.70.10:FF:000067">
    <property type="entry name" value="Senescence-specific cysteine protease"/>
    <property type="match status" value="1"/>
</dbReference>
<keyword evidence="3" id="KW-0732">Signal</keyword>
<keyword evidence="4" id="KW-0378">Hydrolase</keyword>
<evidence type="ECO:0000259" key="7">
    <source>
        <dbReference type="SMART" id="SM00645"/>
    </source>
</evidence>
<feature type="domain" description="Cathepsin propeptide inhibitor" evidence="8">
    <location>
        <begin position="58"/>
        <end position="114"/>
    </location>
</feature>
<keyword evidence="2 9" id="KW-0645">Protease</keyword>
<accession>A0AAV3NIL3</accession>
<keyword evidence="6" id="KW-1015">Disulfide bond</keyword>
<dbReference type="CDD" id="cd02248">
    <property type="entry name" value="Peptidase_C1A"/>
    <property type="match status" value="1"/>
</dbReference>
<organism evidence="9 10">
    <name type="scientific">Lithospermum erythrorhizon</name>
    <name type="common">Purple gromwell</name>
    <name type="synonym">Lithospermum officinale var. erythrorhizon</name>
    <dbReference type="NCBI Taxonomy" id="34254"/>
    <lineage>
        <taxon>Eukaryota</taxon>
        <taxon>Viridiplantae</taxon>
        <taxon>Streptophyta</taxon>
        <taxon>Embryophyta</taxon>
        <taxon>Tracheophyta</taxon>
        <taxon>Spermatophyta</taxon>
        <taxon>Magnoliopsida</taxon>
        <taxon>eudicotyledons</taxon>
        <taxon>Gunneridae</taxon>
        <taxon>Pentapetalae</taxon>
        <taxon>asterids</taxon>
        <taxon>lamiids</taxon>
        <taxon>Boraginales</taxon>
        <taxon>Boraginaceae</taxon>
        <taxon>Boraginoideae</taxon>
        <taxon>Lithospermeae</taxon>
        <taxon>Lithospermum</taxon>
    </lineage>
</organism>
<keyword evidence="5" id="KW-0788">Thiol protease</keyword>
<reference evidence="9 10" key="1">
    <citation type="submission" date="2024-01" db="EMBL/GenBank/DDBJ databases">
        <title>The complete chloroplast genome sequence of Lithospermum erythrorhizon: insights into the phylogenetic relationship among Boraginaceae species and the maternal lineages of purple gromwells.</title>
        <authorList>
            <person name="Okada T."/>
            <person name="Watanabe K."/>
        </authorList>
    </citation>
    <scope>NUCLEOTIDE SEQUENCE [LARGE SCALE GENOMIC DNA]</scope>
</reference>
<evidence type="ECO:0000256" key="1">
    <source>
        <dbReference type="ARBA" id="ARBA00008455"/>
    </source>
</evidence>
<name>A0AAV3NIL3_LITER</name>
<evidence type="ECO:0000313" key="9">
    <source>
        <dbReference type="EMBL" id="GAA0138803.1"/>
    </source>
</evidence>
<dbReference type="InterPro" id="IPR025661">
    <property type="entry name" value="Pept_asp_AS"/>
</dbReference>
<comment type="similarity">
    <text evidence="1">Belongs to the peptidase C1 family.</text>
</comment>
<protein>
    <submittedName>
        <fullName evidence="9">Cysteine protease</fullName>
    </submittedName>
</protein>
<dbReference type="InterPro" id="IPR013128">
    <property type="entry name" value="Peptidase_C1A"/>
</dbReference>
<evidence type="ECO:0000313" key="10">
    <source>
        <dbReference type="Proteomes" id="UP001454036"/>
    </source>
</evidence>
<evidence type="ECO:0000256" key="4">
    <source>
        <dbReference type="ARBA" id="ARBA00022801"/>
    </source>
</evidence>
<dbReference type="PROSITE" id="PS00139">
    <property type="entry name" value="THIOL_PROTEASE_CYS"/>
    <property type="match status" value="1"/>
</dbReference>
<dbReference type="InterPro" id="IPR013201">
    <property type="entry name" value="Prot_inhib_I29"/>
</dbReference>
<dbReference type="AlphaFoldDB" id="A0AAV3NIL3"/>
<dbReference type="PANTHER" id="PTHR12411">
    <property type="entry name" value="CYSTEINE PROTEASE FAMILY C1-RELATED"/>
    <property type="match status" value="1"/>
</dbReference>
<evidence type="ECO:0000256" key="2">
    <source>
        <dbReference type="ARBA" id="ARBA00022670"/>
    </source>
</evidence>